<feature type="transmembrane region" description="Helical" evidence="6">
    <location>
        <begin position="104"/>
        <end position="125"/>
    </location>
</feature>
<sequence length="286" mass="29807">MFASLLIGLREGLEAALVVGVLVAYVDRIGRRDVLPRLWTGVAAAVVLSLGVGAVLTWGPYGLSFRAQEILGGSFSILAVALVTWMVFWMAANARDMARDLRSALDAAIGSSGLAVVLIGFVSVGREGIETALLLWASASSSQNAAAATIAATAGILLAIVIAWAINRGLVRVDLSRFFRWTGVFLIVVAAGILVYGIGDLQEAAVLPGWGVAAFDVSAAVPPSSWYGALLAGILNFTPTPTWAQSAAWIAYLVVVLSLFLVRTTRGRTLPASDRAGPSGTVRSPA</sequence>
<dbReference type="EMBL" id="RZNC01000002">
    <property type="protein sequence ID" value="RWZ64703.1"/>
    <property type="molecule type" value="Genomic_DNA"/>
</dbReference>
<feature type="transmembrane region" description="Helical" evidence="6">
    <location>
        <begin position="178"/>
        <end position="198"/>
    </location>
</feature>
<feature type="transmembrane region" description="Helical" evidence="6">
    <location>
        <begin position="243"/>
        <end position="262"/>
    </location>
</feature>
<evidence type="ECO:0000313" key="7">
    <source>
        <dbReference type="EMBL" id="RWZ64703.1"/>
    </source>
</evidence>
<dbReference type="RefSeq" id="WP_128498481.1">
    <property type="nucleotide sequence ID" value="NZ_RZNC01000002.1"/>
</dbReference>
<keyword evidence="3 6" id="KW-0812">Transmembrane</keyword>
<protein>
    <submittedName>
        <fullName evidence="7">High-affinity Fe2+/Pb2+ permease</fullName>
    </submittedName>
</protein>
<comment type="subcellular location">
    <subcellularLocation>
        <location evidence="1">Membrane</location>
        <topology evidence="1">Multi-pass membrane protein</topology>
    </subcellularLocation>
</comment>
<evidence type="ECO:0000256" key="4">
    <source>
        <dbReference type="ARBA" id="ARBA00022989"/>
    </source>
</evidence>
<evidence type="ECO:0000256" key="5">
    <source>
        <dbReference type="ARBA" id="ARBA00023136"/>
    </source>
</evidence>
<dbReference type="AlphaFoldDB" id="A0A3S3ZU09"/>
<evidence type="ECO:0000313" key="8">
    <source>
        <dbReference type="Proteomes" id="UP000288603"/>
    </source>
</evidence>
<dbReference type="PANTHER" id="PTHR31632:SF2">
    <property type="entry name" value="PLASMA MEMBRANE IRON PERMEASE"/>
    <property type="match status" value="1"/>
</dbReference>
<gene>
    <name evidence="7" type="ORF">ELQ92_08185</name>
</gene>
<comment type="similarity">
    <text evidence="2">Belongs to the oxidase-dependent Fe transporter (OFeT) (TC 9.A.10.1) family.</text>
</comment>
<dbReference type="GO" id="GO:0015093">
    <property type="term" value="F:ferrous iron transmembrane transporter activity"/>
    <property type="evidence" value="ECO:0007669"/>
    <property type="project" value="TreeGrafter"/>
</dbReference>
<dbReference type="NCBIfam" id="NF041756">
    <property type="entry name" value="EfeU"/>
    <property type="match status" value="1"/>
</dbReference>
<evidence type="ECO:0000256" key="3">
    <source>
        <dbReference type="ARBA" id="ARBA00022692"/>
    </source>
</evidence>
<dbReference type="GO" id="GO:0033573">
    <property type="term" value="C:high-affinity iron permease complex"/>
    <property type="evidence" value="ECO:0007669"/>
    <property type="project" value="InterPro"/>
</dbReference>
<reference evidence="7 8" key="1">
    <citation type="submission" date="2018-12" db="EMBL/GenBank/DDBJ databases">
        <authorList>
            <person name="Li F."/>
        </authorList>
    </citation>
    <scope>NUCLEOTIDE SEQUENCE [LARGE SCALE GENOMIC DNA]</scope>
    <source>
        <strain evidence="7 8">8H24J-4-2</strain>
    </source>
</reference>
<keyword evidence="5 6" id="KW-0472">Membrane</keyword>
<feature type="transmembrane region" description="Helical" evidence="6">
    <location>
        <begin position="6"/>
        <end position="26"/>
    </location>
</feature>
<accession>A0A3S3ZU09</accession>
<dbReference type="OrthoDB" id="7260758at2"/>
<dbReference type="InterPro" id="IPR004923">
    <property type="entry name" value="FTR1/Fip1/EfeU"/>
</dbReference>
<dbReference type="PANTHER" id="PTHR31632">
    <property type="entry name" value="IRON TRANSPORTER FTH1"/>
    <property type="match status" value="1"/>
</dbReference>
<name>A0A3S3ZU09_9MICO</name>
<proteinExistence type="inferred from homology"/>
<comment type="caution">
    <text evidence="7">The sequence shown here is derived from an EMBL/GenBank/DDBJ whole genome shotgun (WGS) entry which is preliminary data.</text>
</comment>
<evidence type="ECO:0000256" key="1">
    <source>
        <dbReference type="ARBA" id="ARBA00004141"/>
    </source>
</evidence>
<evidence type="ECO:0000256" key="6">
    <source>
        <dbReference type="SAM" id="Phobius"/>
    </source>
</evidence>
<feature type="transmembrane region" description="Helical" evidence="6">
    <location>
        <begin position="38"/>
        <end position="58"/>
    </location>
</feature>
<organism evidence="7 8">
    <name type="scientific">Labedella populi</name>
    <dbReference type="NCBI Taxonomy" id="2498850"/>
    <lineage>
        <taxon>Bacteria</taxon>
        <taxon>Bacillati</taxon>
        <taxon>Actinomycetota</taxon>
        <taxon>Actinomycetes</taxon>
        <taxon>Micrococcales</taxon>
        <taxon>Microbacteriaceae</taxon>
        <taxon>Labedella</taxon>
    </lineage>
</organism>
<keyword evidence="4 6" id="KW-1133">Transmembrane helix</keyword>
<dbReference type="Pfam" id="PF03239">
    <property type="entry name" value="FTR1"/>
    <property type="match status" value="1"/>
</dbReference>
<feature type="transmembrane region" description="Helical" evidence="6">
    <location>
        <begin position="70"/>
        <end position="92"/>
    </location>
</feature>
<keyword evidence="8" id="KW-1185">Reference proteome</keyword>
<dbReference type="Proteomes" id="UP000288603">
    <property type="component" value="Unassembled WGS sequence"/>
</dbReference>
<evidence type="ECO:0000256" key="2">
    <source>
        <dbReference type="ARBA" id="ARBA00008333"/>
    </source>
</evidence>
<feature type="transmembrane region" description="Helical" evidence="6">
    <location>
        <begin position="145"/>
        <end position="166"/>
    </location>
</feature>